<dbReference type="InterPro" id="IPR002048">
    <property type="entry name" value="EF_hand_dom"/>
</dbReference>
<evidence type="ECO:0000256" key="2">
    <source>
        <dbReference type="ARBA" id="ARBA00004170"/>
    </source>
</evidence>
<evidence type="ECO:0000256" key="12">
    <source>
        <dbReference type="ARBA" id="ARBA00023136"/>
    </source>
</evidence>
<dbReference type="Pfam" id="PF00388">
    <property type="entry name" value="PI-PLC-X"/>
    <property type="match status" value="1"/>
</dbReference>
<keyword evidence="5" id="KW-0963">Cytoplasm</keyword>
<feature type="domain" description="EF-hand" evidence="19">
    <location>
        <begin position="126"/>
        <end position="161"/>
    </location>
</feature>
<dbReference type="PANTHER" id="PTHR10336:SF33">
    <property type="entry name" value="1-PHOSPHATIDYLINOSITOL 4,5-BISPHOSPHATE PHOSPHODIESTERASE DELTA-3"/>
    <property type="match status" value="1"/>
</dbReference>
<dbReference type="SMART" id="SM00054">
    <property type="entry name" value="EFh"/>
    <property type="match status" value="2"/>
</dbReference>
<keyword evidence="7" id="KW-0677">Repeat</keyword>
<dbReference type="EMBL" id="BEZZ01002318">
    <property type="protein sequence ID" value="GCC21578.1"/>
    <property type="molecule type" value="Genomic_DNA"/>
</dbReference>
<dbReference type="Gene3D" id="1.10.238.10">
    <property type="entry name" value="EF-hand"/>
    <property type="match status" value="2"/>
</dbReference>
<dbReference type="SUPFAM" id="SSF51695">
    <property type="entry name" value="PLC-like phosphodiesterases"/>
    <property type="match status" value="1"/>
</dbReference>
<evidence type="ECO:0000256" key="5">
    <source>
        <dbReference type="ARBA" id="ARBA00022490"/>
    </source>
</evidence>
<evidence type="ECO:0000256" key="14">
    <source>
        <dbReference type="ARBA" id="ARBA00023674"/>
    </source>
</evidence>
<feature type="domain" description="PI-PLC Y-box" evidence="18">
    <location>
        <begin position="476"/>
        <end position="540"/>
    </location>
</feature>
<accession>A0A401RTV8</accession>
<dbReference type="Pfam" id="PF00387">
    <property type="entry name" value="PI-PLC-Y"/>
    <property type="match status" value="1"/>
</dbReference>
<feature type="domain" description="PH" evidence="16">
    <location>
        <begin position="11"/>
        <end position="116"/>
    </location>
</feature>
<dbReference type="InterPro" id="IPR035892">
    <property type="entry name" value="C2_domain_sf"/>
</dbReference>
<evidence type="ECO:0000259" key="19">
    <source>
        <dbReference type="PROSITE" id="PS50222"/>
    </source>
</evidence>
<evidence type="ECO:0000256" key="1">
    <source>
        <dbReference type="ARBA" id="ARBA00001913"/>
    </source>
</evidence>
<dbReference type="CDD" id="cd00275">
    <property type="entry name" value="C2_PLC_like"/>
    <property type="match status" value="1"/>
</dbReference>
<dbReference type="EC" id="3.1.4.11" evidence="4 15"/>
<dbReference type="PANTHER" id="PTHR10336">
    <property type="entry name" value="PHOSPHOINOSITIDE-SPECIFIC PHOSPHOLIPASE C FAMILY PROTEIN"/>
    <property type="match status" value="1"/>
</dbReference>
<evidence type="ECO:0000259" key="18">
    <source>
        <dbReference type="PROSITE" id="PS50008"/>
    </source>
</evidence>
<evidence type="ECO:0000256" key="9">
    <source>
        <dbReference type="ARBA" id="ARBA00022837"/>
    </source>
</evidence>
<evidence type="ECO:0000313" key="20">
    <source>
        <dbReference type="EMBL" id="GCC21578.1"/>
    </source>
</evidence>
<dbReference type="SMART" id="SM00233">
    <property type="entry name" value="PH"/>
    <property type="match status" value="1"/>
</dbReference>
<dbReference type="InterPro" id="IPR011992">
    <property type="entry name" value="EF-hand-dom_pair"/>
</dbReference>
<keyword evidence="10 15" id="KW-0442">Lipid degradation</keyword>
<dbReference type="Pfam" id="PF00169">
    <property type="entry name" value="PH"/>
    <property type="match status" value="1"/>
</dbReference>
<evidence type="ECO:0000313" key="21">
    <source>
        <dbReference type="Proteomes" id="UP000287033"/>
    </source>
</evidence>
<dbReference type="FunFam" id="2.30.29.30:FF:000088">
    <property type="entry name" value="Phosphoinositide phospholipase C"/>
    <property type="match status" value="1"/>
</dbReference>
<comment type="subcellular location">
    <subcellularLocation>
        <location evidence="3">Cytoplasm</location>
    </subcellularLocation>
    <subcellularLocation>
        <location evidence="2">Membrane</location>
        <topology evidence="2">Peripheral membrane protein</topology>
    </subcellularLocation>
</comment>
<dbReference type="Gene3D" id="2.30.29.30">
    <property type="entry name" value="Pleckstrin-homology domain (PH domain)/Phosphotyrosine-binding domain (PTB)"/>
    <property type="match status" value="1"/>
</dbReference>
<dbReference type="Pfam" id="PF09279">
    <property type="entry name" value="EF-hand_like"/>
    <property type="match status" value="1"/>
</dbReference>
<evidence type="ECO:0000256" key="13">
    <source>
        <dbReference type="ARBA" id="ARBA00023224"/>
    </source>
</evidence>
<dbReference type="Gene3D" id="2.60.40.150">
    <property type="entry name" value="C2 domain"/>
    <property type="match status" value="1"/>
</dbReference>
<dbReference type="GO" id="GO:0035556">
    <property type="term" value="P:intracellular signal transduction"/>
    <property type="evidence" value="ECO:0007669"/>
    <property type="project" value="InterPro"/>
</dbReference>
<evidence type="ECO:0000259" key="16">
    <source>
        <dbReference type="PROSITE" id="PS50003"/>
    </source>
</evidence>
<keyword evidence="13" id="KW-0807">Transducer</keyword>
<dbReference type="FunFam" id="1.10.238.10:FF:000005">
    <property type="entry name" value="Phosphoinositide phospholipase C"/>
    <property type="match status" value="1"/>
</dbReference>
<reference evidence="20 21" key="1">
    <citation type="journal article" date="2018" name="Nat. Ecol. Evol.">
        <title>Shark genomes provide insights into elasmobranch evolution and the origin of vertebrates.</title>
        <authorList>
            <person name="Hara Y"/>
            <person name="Yamaguchi K"/>
            <person name="Onimaru K"/>
            <person name="Kadota M"/>
            <person name="Koyanagi M"/>
            <person name="Keeley SD"/>
            <person name="Tatsumi K"/>
            <person name="Tanaka K"/>
            <person name="Motone F"/>
            <person name="Kageyama Y"/>
            <person name="Nozu R"/>
            <person name="Adachi N"/>
            <person name="Nishimura O"/>
            <person name="Nakagawa R"/>
            <person name="Tanegashima C"/>
            <person name="Kiyatake I"/>
            <person name="Matsumoto R"/>
            <person name="Murakumo K"/>
            <person name="Nishida K"/>
            <person name="Terakita A"/>
            <person name="Kuratani S"/>
            <person name="Sato K"/>
            <person name="Hyodo S Kuraku.S."/>
        </authorList>
    </citation>
    <scope>NUCLEOTIDE SEQUENCE [LARGE SCALE GENOMIC DNA]</scope>
</reference>
<dbReference type="InterPro" id="IPR001192">
    <property type="entry name" value="PI-PLC_fam"/>
</dbReference>
<dbReference type="Proteomes" id="UP000287033">
    <property type="component" value="Unassembled WGS sequence"/>
</dbReference>
<dbReference type="InterPro" id="IPR017946">
    <property type="entry name" value="PLC-like_Pdiesterase_TIM-brl"/>
</dbReference>
<proteinExistence type="predicted"/>
<comment type="cofactor">
    <cofactor evidence="1">
        <name>Ca(2+)</name>
        <dbReference type="ChEBI" id="CHEBI:29108"/>
    </cofactor>
</comment>
<keyword evidence="21" id="KW-1185">Reference proteome</keyword>
<dbReference type="GO" id="GO:0004435">
    <property type="term" value="F:phosphatidylinositol-4,5-bisphosphate phospholipase C activity"/>
    <property type="evidence" value="ECO:0007669"/>
    <property type="project" value="UniProtKB-EC"/>
</dbReference>
<evidence type="ECO:0000256" key="7">
    <source>
        <dbReference type="ARBA" id="ARBA00022737"/>
    </source>
</evidence>
<evidence type="ECO:0000256" key="11">
    <source>
        <dbReference type="ARBA" id="ARBA00023098"/>
    </source>
</evidence>
<keyword evidence="12" id="KW-0472">Membrane</keyword>
<dbReference type="SMART" id="SM00149">
    <property type="entry name" value="PLCYc"/>
    <property type="match status" value="1"/>
</dbReference>
<keyword evidence="8 15" id="KW-0378">Hydrolase</keyword>
<keyword evidence="6" id="KW-0479">Metal-binding</keyword>
<dbReference type="GO" id="GO:0005737">
    <property type="term" value="C:cytoplasm"/>
    <property type="evidence" value="ECO:0007669"/>
    <property type="project" value="UniProtKB-SubCell"/>
</dbReference>
<dbReference type="InterPro" id="IPR000909">
    <property type="entry name" value="PLipase_C_PInositol-sp_X_dom"/>
</dbReference>
<dbReference type="AlphaFoldDB" id="A0A401RTV8"/>
<dbReference type="OrthoDB" id="269822at2759"/>
<protein>
    <recommendedName>
        <fullName evidence="4 15">Phosphoinositide phospholipase C</fullName>
        <ecNumber evidence="4 15">3.1.4.11</ecNumber>
    </recommendedName>
</protein>
<dbReference type="InterPro" id="IPR015359">
    <property type="entry name" value="PLC_EF-hand-like"/>
</dbReference>
<evidence type="ECO:0000256" key="15">
    <source>
        <dbReference type="RuleBase" id="RU361133"/>
    </source>
</evidence>
<dbReference type="InterPro" id="IPR000008">
    <property type="entry name" value="C2_dom"/>
</dbReference>
<gene>
    <name evidence="20" type="ORF">chiPu_0020052</name>
</gene>
<dbReference type="InterPro" id="IPR001711">
    <property type="entry name" value="PLipase_C_Pinositol-sp_Y"/>
</dbReference>
<dbReference type="Gene3D" id="3.20.20.190">
    <property type="entry name" value="Phosphatidylinositol (PI) phosphodiesterase"/>
    <property type="match status" value="1"/>
</dbReference>
<evidence type="ECO:0000256" key="3">
    <source>
        <dbReference type="ARBA" id="ARBA00004496"/>
    </source>
</evidence>
<dbReference type="GO" id="GO:0005886">
    <property type="term" value="C:plasma membrane"/>
    <property type="evidence" value="ECO:0007669"/>
    <property type="project" value="TreeGrafter"/>
</dbReference>
<dbReference type="InterPro" id="IPR011993">
    <property type="entry name" value="PH-like_dom_sf"/>
</dbReference>
<feature type="domain" description="C2" evidence="17">
    <location>
        <begin position="540"/>
        <end position="669"/>
    </location>
</feature>
<organism evidence="20 21">
    <name type="scientific">Chiloscyllium punctatum</name>
    <name type="common">Brownbanded bambooshark</name>
    <name type="synonym">Hemiscyllium punctatum</name>
    <dbReference type="NCBI Taxonomy" id="137246"/>
    <lineage>
        <taxon>Eukaryota</taxon>
        <taxon>Metazoa</taxon>
        <taxon>Chordata</taxon>
        <taxon>Craniata</taxon>
        <taxon>Vertebrata</taxon>
        <taxon>Chondrichthyes</taxon>
        <taxon>Elasmobranchii</taxon>
        <taxon>Galeomorphii</taxon>
        <taxon>Galeoidea</taxon>
        <taxon>Orectolobiformes</taxon>
        <taxon>Hemiscylliidae</taxon>
        <taxon>Chiloscyllium</taxon>
    </lineage>
</organism>
<evidence type="ECO:0000256" key="4">
    <source>
        <dbReference type="ARBA" id="ARBA00012368"/>
    </source>
</evidence>
<dbReference type="GO" id="GO:0016042">
    <property type="term" value="P:lipid catabolic process"/>
    <property type="evidence" value="ECO:0007669"/>
    <property type="project" value="UniProtKB-KW"/>
</dbReference>
<dbReference type="PROSITE" id="PS50008">
    <property type="entry name" value="PIPLC_Y_DOMAIN"/>
    <property type="match status" value="1"/>
</dbReference>
<dbReference type="PROSITE" id="PS50222">
    <property type="entry name" value="EF_HAND_2"/>
    <property type="match status" value="1"/>
</dbReference>
<comment type="catalytic activity">
    <reaction evidence="14">
        <text>a 1,2-diacyl-sn-glycero-3-phospho-(1D-myo-inositol-4,5-bisphosphate) + H2O = 1D-myo-inositol 1,4,5-trisphosphate + a 1,2-diacyl-sn-glycerol + H(+)</text>
        <dbReference type="Rhea" id="RHEA:33179"/>
        <dbReference type="ChEBI" id="CHEBI:15377"/>
        <dbReference type="ChEBI" id="CHEBI:15378"/>
        <dbReference type="ChEBI" id="CHEBI:17815"/>
        <dbReference type="ChEBI" id="CHEBI:58456"/>
        <dbReference type="ChEBI" id="CHEBI:203600"/>
        <dbReference type="EC" id="3.1.4.11"/>
    </reaction>
    <physiologicalReaction direction="left-to-right" evidence="14">
        <dbReference type="Rhea" id="RHEA:33180"/>
    </physiologicalReaction>
</comment>
<dbReference type="PROSITE" id="PS50004">
    <property type="entry name" value="C2"/>
    <property type="match status" value="1"/>
</dbReference>
<dbReference type="Pfam" id="PF00168">
    <property type="entry name" value="C2"/>
    <property type="match status" value="1"/>
</dbReference>
<dbReference type="PROSITE" id="PS50007">
    <property type="entry name" value="PIPLC_X_DOMAIN"/>
    <property type="match status" value="1"/>
</dbReference>
<dbReference type="PROSITE" id="PS50003">
    <property type="entry name" value="PH_DOMAIN"/>
    <property type="match status" value="1"/>
</dbReference>
<dbReference type="SUPFAM" id="SSF49562">
    <property type="entry name" value="C2 domain (Calcium/lipid-binding domain, CaLB)"/>
    <property type="match status" value="1"/>
</dbReference>
<dbReference type="STRING" id="137246.A0A401RTV8"/>
<dbReference type="SMART" id="SM00239">
    <property type="entry name" value="C2"/>
    <property type="match status" value="1"/>
</dbReference>
<name>A0A401RTV8_CHIPU</name>
<dbReference type="SUPFAM" id="SSF50729">
    <property type="entry name" value="PH domain-like"/>
    <property type="match status" value="1"/>
</dbReference>
<keyword evidence="9" id="KW-0106">Calcium</keyword>
<evidence type="ECO:0000256" key="6">
    <source>
        <dbReference type="ARBA" id="ARBA00022723"/>
    </source>
</evidence>
<dbReference type="SMART" id="SM00148">
    <property type="entry name" value="PLCXc"/>
    <property type="match status" value="1"/>
</dbReference>
<keyword evidence="11 15" id="KW-0443">Lipid metabolism</keyword>
<dbReference type="FunFam" id="3.20.20.190:FF:000084">
    <property type="match status" value="1"/>
</dbReference>
<evidence type="ECO:0000256" key="8">
    <source>
        <dbReference type="ARBA" id="ARBA00022801"/>
    </source>
</evidence>
<evidence type="ECO:0000256" key="10">
    <source>
        <dbReference type="ARBA" id="ARBA00022963"/>
    </source>
</evidence>
<sequence length="689" mass="79682">MDWLQDDEDVKFMLKGSKLKKVKSGTWKKNRQLKLQEDGLSIWCESRNKAPTFSVMDIRDIQEGHRSEVMKKHGSSFSEKRCFTIMFTSSRTNLDLVAESEEEGRRWVQGLKKLISRVETMSQREKIEHLIHQHLEKADKNNDNKISFKEVKNLLKMINLKVEDDYVNFLFQQCDKSRTNTLEEHEIEEFCNLLMQRPELEEIFQHFSGHGQWLTVGELENFLKEQNEVSIAETCLSIMQKYGFHDNAKQNQLLTQDGFMMYLLSPDGDVFNLDHDKVYQDMTQPLSHYFISTSHNTYLMEDQLGGPSSTEAYIRALLRGCRCVELDCWEGPNEEPIIYHGYTFTSKILFKDVIRTIRDYAFTVSLYPVILSLENHCGVEQQTVMARHLKEILGEMLITAPLDGKVLSELPSPERLKRKILIKGKKLQNAGSTPEQLEEIADEYDEENVKNDKKSKKKLTSELSDLVIYCQSTHFQSLEQTWSKQAAHETSSFSETKAKKLIAENVALNFQKPGMEMDLNKGKFRQNGRSGYILKPSFMRDTSIRFDPSWPLSRAGLDRKQLIINIITAQQLPKVNKDKKNSIVDPLVRVEVYGVPEDNSTQKTRHIENNGFNPVWNEVLQFTIIVPELALIRFVVEDYDTASSNDFIGQFTLPFTSMKEGYRHIHLLSKDSASLSPATLFVRIRIKSL</sequence>
<evidence type="ECO:0000259" key="17">
    <source>
        <dbReference type="PROSITE" id="PS50004"/>
    </source>
</evidence>
<dbReference type="GO" id="GO:0005509">
    <property type="term" value="F:calcium ion binding"/>
    <property type="evidence" value="ECO:0007669"/>
    <property type="project" value="InterPro"/>
</dbReference>
<dbReference type="InterPro" id="IPR001849">
    <property type="entry name" value="PH_domain"/>
</dbReference>
<dbReference type="PROSITE" id="PS00018">
    <property type="entry name" value="EF_HAND_1"/>
    <property type="match status" value="2"/>
</dbReference>
<dbReference type="SUPFAM" id="SSF47473">
    <property type="entry name" value="EF-hand"/>
    <property type="match status" value="1"/>
</dbReference>
<dbReference type="OMA" id="NCPMLNE"/>
<comment type="caution">
    <text evidence="20">The sequence shown here is derived from an EMBL/GenBank/DDBJ whole genome shotgun (WGS) entry which is preliminary data.</text>
</comment>
<dbReference type="InterPro" id="IPR018247">
    <property type="entry name" value="EF_Hand_1_Ca_BS"/>
</dbReference>
<dbReference type="PRINTS" id="PR00390">
    <property type="entry name" value="PHPHLIPASEC"/>
</dbReference>
<dbReference type="FunFam" id="2.60.40.150:FF:000058">
    <property type="entry name" value="Phosphoinositide phospholipase C"/>
    <property type="match status" value="1"/>
</dbReference>